<evidence type="ECO:0000259" key="11">
    <source>
        <dbReference type="Pfam" id="PF00593"/>
    </source>
</evidence>
<evidence type="ECO:0000256" key="4">
    <source>
        <dbReference type="ARBA" id="ARBA00022692"/>
    </source>
</evidence>
<evidence type="ECO:0000256" key="3">
    <source>
        <dbReference type="ARBA" id="ARBA00022452"/>
    </source>
</evidence>
<sequence length="1005" mass="109640">MKKNYHRKYGLLCLIMLSALMGFAQSGSISGRATDEDKQALPGVTIMLEGTSQGTTTDGNGDFKITGIAPGTYTVRAQFVGYVTQQTSINVSTGNVAINFSLKTETTALGEVVVIGYGTQRKKDLTGSVATVTAKEFNKGSLTTPEQLISGKVAGVQIISSGGAPGAGNTIRIRGGASLNSSNDPLIVIDGVPVDNRGIAGVSNPLSVINPNDIESFSILKDASAAAIYGSRASNGVIIITTKKGSAGGKLKVNINSIQSVSNKTGIVDVLTGDEYRTAFTQYLDKTETDPAARQAKLGLMGTANTNWQNEIYQAAFKTDNTVSLSGGIKGLPYRLSIGYLNENGILKTSNFDRVTGALNLSPKFFDNHLSVNANFKGTLTKSRFANTAAVGAATSFNPTQPVHVAAYNPDQPLSGTNTNLGGYFEWVDDKGVPLQLAGKNPLSILEQENNTGYANRSIGNVQLDYKFHFLPELHANLNVGYDVSKSHGTDILPPTMASVYTLKGTTSKYWQNKQNKLMDFYFNYVKDITRISSRIDATAGYSYQDWIRDEPAVEYVSGLGNDPKRNPTKTQNTLISYFGRLNYTFMDRYVLTGTIRTDGSSRFSPENRWGVFPSGAVAWDIKQEPFIKASKAVSQLKLRVGYGKTGQQDVTDNDYPYLAGYNRSDDATTYPFGNTYYNLLRPNAYDQNIKWEETTTFNTGIDFGFVNGRVNGSVDYFIRKTNDLISRVVTSTGSNFSNFILTNVGDMESKGIEFNLNLIPVQSKDFNWDLNFNATHYNNKITNLTLSGIDDPKSPGTPAGSTSFTGTSLQYHKVGYPPFTYYVKKQKYDDKGKPIEGAYEDVNGNGTVEETDFYHHKSPNPTVLLGMSSNLNYKKWSLGFTMRANLGAYNYNSIAANTGYGDALSFANFLANASSSINKSGFLHNQQVSDYYIEKASFLRMDNLNLAYSFGKVGKLTDLTLSANVQNVFVVTGYSGLDPEVYKGIDNNFYPRPRIYSLGINLGL</sequence>
<feature type="domain" description="TonB-dependent receptor-like beta-barrel" evidence="11">
    <location>
        <begin position="415"/>
        <end position="969"/>
    </location>
</feature>
<dbReference type="InterPro" id="IPR039426">
    <property type="entry name" value="TonB-dep_rcpt-like"/>
</dbReference>
<evidence type="ECO:0000256" key="10">
    <source>
        <dbReference type="SAM" id="SignalP"/>
    </source>
</evidence>
<dbReference type="Pfam" id="PF13715">
    <property type="entry name" value="CarbopepD_reg_2"/>
    <property type="match status" value="1"/>
</dbReference>
<comment type="similarity">
    <text evidence="8 9">Belongs to the TonB-dependent receptor family.</text>
</comment>
<comment type="caution">
    <text evidence="13">The sequence shown here is derived from an EMBL/GenBank/DDBJ whole genome shotgun (WGS) entry which is preliminary data.</text>
</comment>
<keyword evidence="14" id="KW-1185">Reference proteome</keyword>
<evidence type="ECO:0000259" key="12">
    <source>
        <dbReference type="Pfam" id="PF07715"/>
    </source>
</evidence>
<dbReference type="Gene3D" id="2.60.40.1120">
    <property type="entry name" value="Carboxypeptidase-like, regulatory domain"/>
    <property type="match status" value="1"/>
</dbReference>
<evidence type="ECO:0000256" key="5">
    <source>
        <dbReference type="ARBA" id="ARBA00023077"/>
    </source>
</evidence>
<dbReference type="InterPro" id="IPR008969">
    <property type="entry name" value="CarboxyPept-like_regulatory"/>
</dbReference>
<dbReference type="InterPro" id="IPR000531">
    <property type="entry name" value="Beta-barrel_TonB"/>
</dbReference>
<evidence type="ECO:0000256" key="8">
    <source>
        <dbReference type="PROSITE-ProRule" id="PRU01360"/>
    </source>
</evidence>
<dbReference type="InterPro" id="IPR036942">
    <property type="entry name" value="Beta-barrel_TonB_sf"/>
</dbReference>
<dbReference type="Proteomes" id="UP001549749">
    <property type="component" value="Unassembled WGS sequence"/>
</dbReference>
<evidence type="ECO:0000256" key="6">
    <source>
        <dbReference type="ARBA" id="ARBA00023136"/>
    </source>
</evidence>
<dbReference type="NCBIfam" id="TIGR04056">
    <property type="entry name" value="OMP_RagA_SusC"/>
    <property type="match status" value="1"/>
</dbReference>
<dbReference type="SUPFAM" id="SSF49464">
    <property type="entry name" value="Carboxypeptidase regulatory domain-like"/>
    <property type="match status" value="1"/>
</dbReference>
<dbReference type="Pfam" id="PF07715">
    <property type="entry name" value="Plug"/>
    <property type="match status" value="1"/>
</dbReference>
<dbReference type="Gene3D" id="2.40.170.20">
    <property type="entry name" value="TonB-dependent receptor, beta-barrel domain"/>
    <property type="match status" value="1"/>
</dbReference>
<dbReference type="Pfam" id="PF00593">
    <property type="entry name" value="TonB_dep_Rec_b-barrel"/>
    <property type="match status" value="1"/>
</dbReference>
<evidence type="ECO:0000313" key="14">
    <source>
        <dbReference type="Proteomes" id="UP001549749"/>
    </source>
</evidence>
<dbReference type="InterPro" id="IPR023997">
    <property type="entry name" value="TonB-dep_OMP_SusC/RagA_CS"/>
</dbReference>
<organism evidence="13 14">
    <name type="scientific">Chitinophaga defluvii</name>
    <dbReference type="NCBI Taxonomy" id="3163343"/>
    <lineage>
        <taxon>Bacteria</taxon>
        <taxon>Pseudomonadati</taxon>
        <taxon>Bacteroidota</taxon>
        <taxon>Chitinophagia</taxon>
        <taxon>Chitinophagales</taxon>
        <taxon>Chitinophagaceae</taxon>
        <taxon>Chitinophaga</taxon>
    </lineage>
</organism>
<dbReference type="RefSeq" id="WP_354658934.1">
    <property type="nucleotide sequence ID" value="NZ_JBEXAC010000001.1"/>
</dbReference>
<keyword evidence="6 8" id="KW-0472">Membrane</keyword>
<dbReference type="PROSITE" id="PS52016">
    <property type="entry name" value="TONB_DEPENDENT_REC_3"/>
    <property type="match status" value="1"/>
</dbReference>
<feature type="chain" id="PRO_5047261929" evidence="10">
    <location>
        <begin position="25"/>
        <end position="1005"/>
    </location>
</feature>
<gene>
    <name evidence="13" type="ORF">ABR189_02870</name>
</gene>
<feature type="signal peptide" evidence="10">
    <location>
        <begin position="1"/>
        <end position="24"/>
    </location>
</feature>
<keyword evidence="2 8" id="KW-0813">Transport</keyword>
<dbReference type="EMBL" id="JBEXAC010000001">
    <property type="protein sequence ID" value="MET6996288.1"/>
    <property type="molecule type" value="Genomic_DNA"/>
</dbReference>
<comment type="subcellular location">
    <subcellularLocation>
        <location evidence="1 8">Cell outer membrane</location>
        <topology evidence="1 8">Multi-pass membrane protein</topology>
    </subcellularLocation>
</comment>
<proteinExistence type="inferred from homology"/>
<keyword evidence="3 8" id="KW-1134">Transmembrane beta strand</keyword>
<reference evidence="13 14" key="1">
    <citation type="submission" date="2024-06" db="EMBL/GenBank/DDBJ databases">
        <title>Chitinophaga defluvii sp. nov., isolated from municipal sewage.</title>
        <authorList>
            <person name="Zhang L."/>
        </authorList>
    </citation>
    <scope>NUCLEOTIDE SEQUENCE [LARGE SCALE GENOMIC DNA]</scope>
    <source>
        <strain evidence="13 14">H8</strain>
    </source>
</reference>
<keyword evidence="10" id="KW-0732">Signal</keyword>
<keyword evidence="5 9" id="KW-0798">TonB box</keyword>
<accession>A0ABV2SZT6</accession>
<evidence type="ECO:0000256" key="7">
    <source>
        <dbReference type="ARBA" id="ARBA00023237"/>
    </source>
</evidence>
<evidence type="ECO:0000256" key="2">
    <source>
        <dbReference type="ARBA" id="ARBA00022448"/>
    </source>
</evidence>
<feature type="domain" description="TonB-dependent receptor plug" evidence="12">
    <location>
        <begin position="122"/>
        <end position="237"/>
    </location>
</feature>
<dbReference type="SUPFAM" id="SSF56935">
    <property type="entry name" value="Porins"/>
    <property type="match status" value="1"/>
</dbReference>
<dbReference type="Gene3D" id="2.170.130.10">
    <property type="entry name" value="TonB-dependent receptor, plug domain"/>
    <property type="match status" value="1"/>
</dbReference>
<keyword evidence="7 8" id="KW-0998">Cell outer membrane</keyword>
<dbReference type="NCBIfam" id="TIGR04057">
    <property type="entry name" value="SusC_RagA_signa"/>
    <property type="match status" value="1"/>
</dbReference>
<keyword evidence="4 8" id="KW-0812">Transmembrane</keyword>
<evidence type="ECO:0000256" key="9">
    <source>
        <dbReference type="RuleBase" id="RU003357"/>
    </source>
</evidence>
<dbReference type="InterPro" id="IPR037066">
    <property type="entry name" value="Plug_dom_sf"/>
</dbReference>
<dbReference type="InterPro" id="IPR012910">
    <property type="entry name" value="Plug_dom"/>
</dbReference>
<protein>
    <submittedName>
        <fullName evidence="13">SusC/RagA family TonB-linked outer membrane protein</fullName>
    </submittedName>
</protein>
<evidence type="ECO:0000256" key="1">
    <source>
        <dbReference type="ARBA" id="ARBA00004571"/>
    </source>
</evidence>
<dbReference type="InterPro" id="IPR023996">
    <property type="entry name" value="TonB-dep_OMP_SusC/RagA"/>
</dbReference>
<name>A0ABV2SZT6_9BACT</name>
<evidence type="ECO:0000313" key="13">
    <source>
        <dbReference type="EMBL" id="MET6996288.1"/>
    </source>
</evidence>